<reference evidence="2" key="1">
    <citation type="submission" date="2019-08" db="EMBL/GenBank/DDBJ databases">
        <authorList>
            <person name="Kucharzyk K."/>
            <person name="Murdoch R.W."/>
            <person name="Higgins S."/>
            <person name="Loffler F."/>
        </authorList>
    </citation>
    <scope>NUCLEOTIDE SEQUENCE</scope>
</reference>
<protein>
    <recommendedName>
        <fullName evidence="1">N-acetyltransferase domain-containing protein</fullName>
    </recommendedName>
</protein>
<gene>
    <name evidence="2" type="ORF">SDC9_12399</name>
</gene>
<dbReference type="Gene3D" id="3.40.630.30">
    <property type="match status" value="1"/>
</dbReference>
<accession>A0A644TKA2</accession>
<evidence type="ECO:0000313" key="2">
    <source>
        <dbReference type="EMBL" id="MPL66712.1"/>
    </source>
</evidence>
<organism evidence="2">
    <name type="scientific">bioreactor metagenome</name>
    <dbReference type="NCBI Taxonomy" id="1076179"/>
    <lineage>
        <taxon>unclassified sequences</taxon>
        <taxon>metagenomes</taxon>
        <taxon>ecological metagenomes</taxon>
    </lineage>
</organism>
<dbReference type="InterPro" id="IPR016181">
    <property type="entry name" value="Acyl_CoA_acyltransferase"/>
</dbReference>
<dbReference type="GO" id="GO:0016747">
    <property type="term" value="F:acyltransferase activity, transferring groups other than amino-acyl groups"/>
    <property type="evidence" value="ECO:0007669"/>
    <property type="project" value="InterPro"/>
</dbReference>
<dbReference type="PROSITE" id="PS51186">
    <property type="entry name" value="GNAT"/>
    <property type="match status" value="1"/>
</dbReference>
<dbReference type="SUPFAM" id="SSF55729">
    <property type="entry name" value="Acyl-CoA N-acyltransferases (Nat)"/>
    <property type="match status" value="1"/>
</dbReference>
<proteinExistence type="predicted"/>
<comment type="caution">
    <text evidence="2">The sequence shown here is derived from an EMBL/GenBank/DDBJ whole genome shotgun (WGS) entry which is preliminary data.</text>
</comment>
<dbReference type="InterPro" id="IPR000182">
    <property type="entry name" value="GNAT_dom"/>
</dbReference>
<feature type="domain" description="N-acetyltransferase" evidence="1">
    <location>
        <begin position="1"/>
        <end position="152"/>
    </location>
</feature>
<dbReference type="EMBL" id="VSSQ01000033">
    <property type="protein sequence ID" value="MPL66712.1"/>
    <property type="molecule type" value="Genomic_DNA"/>
</dbReference>
<dbReference type="AlphaFoldDB" id="A0A644TKA2"/>
<evidence type="ECO:0000259" key="1">
    <source>
        <dbReference type="PROSITE" id="PS51186"/>
    </source>
</evidence>
<name>A0A644TKA2_9ZZZZ</name>
<dbReference type="CDD" id="cd04301">
    <property type="entry name" value="NAT_SF"/>
    <property type="match status" value="1"/>
</dbReference>
<sequence length="177" mass="20693">MNFESLKNSMHISFAKEIYNSSFPLDERRDFDLVVEMVGKEGFDFYVIKSSLEDETPIGIISIWEFCDFVYIEHFAIDLSLRQKGYGSKVLNEIINKYSKPFIIEVEPPTTSEALKRIDFYKKLNFSLLDFNYLQPAYSPTQNPLPMNLMTNNILYFTNENIQKAVSLIHKTVYKVL</sequence>
<dbReference type="Pfam" id="PF00583">
    <property type="entry name" value="Acetyltransf_1"/>
    <property type="match status" value="1"/>
</dbReference>